<name>A0A0P1GAL0_9RHOB</name>
<keyword evidence="11 22" id="KW-0547">Nucleotide-binding</keyword>
<dbReference type="InterPro" id="IPR000829">
    <property type="entry name" value="DAGK"/>
</dbReference>
<evidence type="ECO:0000256" key="3">
    <source>
        <dbReference type="ARBA" id="ARBA00012133"/>
    </source>
</evidence>
<keyword evidence="17 24" id="KW-0472">Membrane</keyword>
<evidence type="ECO:0000256" key="2">
    <source>
        <dbReference type="ARBA" id="ARBA00005967"/>
    </source>
</evidence>
<feature type="binding site" evidence="21">
    <location>
        <begin position="110"/>
        <end position="115"/>
    </location>
    <ligand>
        <name>substrate</name>
    </ligand>
</feature>
<keyword evidence="10 23" id="KW-0479">Metal-binding</keyword>
<feature type="binding site" evidence="23">
    <location>
        <position position="26"/>
    </location>
    <ligand>
        <name>a divalent metal cation</name>
        <dbReference type="ChEBI" id="CHEBI:60240"/>
    </ligand>
</feature>
<comment type="cofactor">
    <cofactor evidence="23">
        <name>Mg(2+)</name>
        <dbReference type="ChEBI" id="CHEBI:18420"/>
    </cofactor>
    <text evidence="23">Mn(2+), Zn(2+), Cd(2+) and Co(2+) support activity to lesser extents.</text>
</comment>
<feature type="binding site" evidence="23">
    <location>
        <position position="74"/>
    </location>
    <ligand>
        <name>a divalent metal cation</name>
        <dbReference type="ChEBI" id="CHEBI:60240"/>
    </ligand>
</feature>
<dbReference type="Gene3D" id="1.10.287.3610">
    <property type="match status" value="1"/>
</dbReference>
<keyword evidence="16 24" id="KW-0443">Lipid metabolism</keyword>
<dbReference type="Proteomes" id="UP000051086">
    <property type="component" value="Unassembled WGS sequence"/>
</dbReference>
<dbReference type="PROSITE" id="PS01069">
    <property type="entry name" value="DAGK_PROKAR"/>
    <property type="match status" value="1"/>
</dbReference>
<keyword evidence="8 24" id="KW-0808">Transferase</keyword>
<feature type="binding site" evidence="21">
    <location>
        <position position="96"/>
    </location>
    <ligand>
        <name>substrate</name>
    </ligand>
</feature>
<dbReference type="RefSeq" id="WP_058243361.1">
    <property type="nucleotide sequence ID" value="NZ_CYSB01000005.1"/>
</dbReference>
<keyword evidence="18" id="KW-0594">Phospholipid biosynthesis</keyword>
<keyword evidence="7 24" id="KW-0997">Cell inner membrane</keyword>
<keyword evidence="12 24" id="KW-0418">Kinase</keyword>
<evidence type="ECO:0000256" key="24">
    <source>
        <dbReference type="RuleBase" id="RU363065"/>
    </source>
</evidence>
<evidence type="ECO:0000256" key="9">
    <source>
        <dbReference type="ARBA" id="ARBA00022692"/>
    </source>
</evidence>
<evidence type="ECO:0000313" key="26">
    <source>
        <dbReference type="EMBL" id="CUH72133.1"/>
    </source>
</evidence>
<evidence type="ECO:0000256" key="8">
    <source>
        <dbReference type="ARBA" id="ARBA00022679"/>
    </source>
</evidence>
<evidence type="ECO:0000313" key="28">
    <source>
        <dbReference type="Proteomes" id="UP000051887"/>
    </source>
</evidence>
<gene>
    <name evidence="26" type="primary">dgkA</name>
    <name evidence="25" type="ORF">TL5118_00262</name>
    <name evidence="26" type="ORF">TL5120_01929</name>
</gene>
<proteinExistence type="inferred from homology"/>
<evidence type="ECO:0000256" key="13">
    <source>
        <dbReference type="ARBA" id="ARBA00022840"/>
    </source>
</evidence>
<dbReference type="PANTHER" id="PTHR34299:SF1">
    <property type="entry name" value="DIACYLGLYCEROL KINASE"/>
    <property type="match status" value="1"/>
</dbReference>
<feature type="transmembrane region" description="Helical" evidence="24">
    <location>
        <begin position="31"/>
        <end position="48"/>
    </location>
</feature>
<dbReference type="GO" id="GO:0046872">
    <property type="term" value="F:metal ion binding"/>
    <property type="evidence" value="ECO:0007669"/>
    <property type="project" value="UniProtKB-KW"/>
</dbReference>
<comment type="catalytic activity">
    <reaction evidence="24">
        <text>a 1,2-diacyl-sn-glycerol + ATP = a 1,2-diacyl-sn-glycero-3-phosphate + ADP + H(+)</text>
        <dbReference type="Rhea" id="RHEA:10272"/>
        <dbReference type="ChEBI" id="CHEBI:15378"/>
        <dbReference type="ChEBI" id="CHEBI:17815"/>
        <dbReference type="ChEBI" id="CHEBI:30616"/>
        <dbReference type="ChEBI" id="CHEBI:58608"/>
        <dbReference type="ChEBI" id="CHEBI:456216"/>
        <dbReference type="EC" id="2.7.1.107"/>
    </reaction>
</comment>
<accession>A0A0P1GAL0</accession>
<keyword evidence="5" id="KW-1003">Cell membrane</keyword>
<evidence type="ECO:0000256" key="11">
    <source>
        <dbReference type="ARBA" id="ARBA00022741"/>
    </source>
</evidence>
<evidence type="ECO:0000256" key="20">
    <source>
        <dbReference type="PIRSR" id="PIRSR600829-1"/>
    </source>
</evidence>
<evidence type="ECO:0000256" key="12">
    <source>
        <dbReference type="ARBA" id="ARBA00022777"/>
    </source>
</evidence>
<evidence type="ECO:0000313" key="25">
    <source>
        <dbReference type="EMBL" id="CUH62966.1"/>
    </source>
</evidence>
<evidence type="ECO:0000256" key="6">
    <source>
        <dbReference type="ARBA" id="ARBA00022516"/>
    </source>
</evidence>
<feature type="transmembrane region" description="Helical" evidence="24">
    <location>
        <begin position="94"/>
        <end position="115"/>
    </location>
</feature>
<evidence type="ECO:0000256" key="5">
    <source>
        <dbReference type="ARBA" id="ARBA00022475"/>
    </source>
</evidence>
<feature type="active site" description="Proton acceptor" evidence="20">
    <location>
        <position position="67"/>
    </location>
</feature>
<evidence type="ECO:0000256" key="15">
    <source>
        <dbReference type="ARBA" id="ARBA00022989"/>
    </source>
</evidence>
<evidence type="ECO:0000256" key="18">
    <source>
        <dbReference type="ARBA" id="ARBA00023209"/>
    </source>
</evidence>
<evidence type="ECO:0000256" key="4">
    <source>
        <dbReference type="ARBA" id="ARBA00017575"/>
    </source>
</evidence>
<dbReference type="InterPro" id="IPR036945">
    <property type="entry name" value="DAGK_sf"/>
</dbReference>
<evidence type="ECO:0000256" key="7">
    <source>
        <dbReference type="ARBA" id="ARBA00022519"/>
    </source>
</evidence>
<keyword evidence="6" id="KW-0444">Lipid biosynthesis</keyword>
<evidence type="ECO:0000256" key="19">
    <source>
        <dbReference type="ARBA" id="ARBA00023264"/>
    </source>
</evidence>
<dbReference type="OrthoDB" id="7871148at2"/>
<evidence type="ECO:0000256" key="16">
    <source>
        <dbReference type="ARBA" id="ARBA00023098"/>
    </source>
</evidence>
<dbReference type="Proteomes" id="UP000051887">
    <property type="component" value="Unassembled WGS sequence"/>
</dbReference>
<dbReference type="EMBL" id="CYSC01000027">
    <property type="protein sequence ID" value="CUH72133.1"/>
    <property type="molecule type" value="Genomic_DNA"/>
</dbReference>
<evidence type="ECO:0000256" key="1">
    <source>
        <dbReference type="ARBA" id="ARBA00004429"/>
    </source>
</evidence>
<dbReference type="InterPro" id="IPR033718">
    <property type="entry name" value="DAGK_prok"/>
</dbReference>
<feature type="binding site" evidence="21">
    <location>
        <position position="67"/>
    </location>
    <ligand>
        <name>substrate</name>
    </ligand>
</feature>
<dbReference type="Pfam" id="PF01219">
    <property type="entry name" value="DAGK_prokar"/>
    <property type="match status" value="1"/>
</dbReference>
<evidence type="ECO:0000256" key="10">
    <source>
        <dbReference type="ARBA" id="ARBA00022723"/>
    </source>
</evidence>
<evidence type="ECO:0000256" key="21">
    <source>
        <dbReference type="PIRSR" id="PIRSR600829-2"/>
    </source>
</evidence>
<comment type="similarity">
    <text evidence="2 24">Belongs to the bacterial diacylglycerol kinase family.</text>
</comment>
<feature type="binding site" evidence="21">
    <location>
        <position position="53"/>
    </location>
    <ligand>
        <name>substrate</name>
    </ligand>
</feature>
<feature type="binding site" evidence="22">
    <location>
        <position position="26"/>
    </location>
    <ligand>
        <name>ATP</name>
        <dbReference type="ChEBI" id="CHEBI:30616"/>
    </ligand>
</feature>
<keyword evidence="19 24" id="KW-1208">Phospholipid metabolism</keyword>
<comment type="subcellular location">
    <subcellularLocation>
        <location evidence="1 24">Cell inner membrane</location>
        <topology evidence="1 24">Multi-pass membrane protein</topology>
    </subcellularLocation>
</comment>
<dbReference type="EC" id="2.7.1.107" evidence="3 24"/>
<feature type="binding site" evidence="22">
    <location>
        <position position="74"/>
    </location>
    <ligand>
        <name>ATP</name>
        <dbReference type="ChEBI" id="CHEBI:30616"/>
    </ligand>
</feature>
<reference evidence="26 28" key="2">
    <citation type="submission" date="2015-09" db="EMBL/GenBank/DDBJ databases">
        <authorList>
            <consortium name="Swine Surveillance"/>
        </authorList>
    </citation>
    <scope>NUCLEOTIDE SEQUENCE [LARGE SCALE GENOMIC DNA]</scope>
    <source>
        <strain evidence="26 28">5120</strain>
    </source>
</reference>
<reference evidence="25 27" key="1">
    <citation type="submission" date="2015-09" db="EMBL/GenBank/DDBJ databases">
        <authorList>
            <person name="Rodrigo-Torres L."/>
            <person name="Arahal D.R."/>
        </authorList>
    </citation>
    <scope>NUCLEOTIDE SEQUENCE [LARGE SCALE GENOMIC DNA]</scope>
    <source>
        <strain evidence="25 27">CECT 5118</strain>
    </source>
</reference>
<evidence type="ECO:0000313" key="27">
    <source>
        <dbReference type="Proteomes" id="UP000051086"/>
    </source>
</evidence>
<keyword evidence="14 23" id="KW-0460">Magnesium</keyword>
<organism evidence="26 28">
    <name type="scientific">Thalassovita autumnalis</name>
    <dbReference type="NCBI Taxonomy" id="2072972"/>
    <lineage>
        <taxon>Bacteria</taxon>
        <taxon>Pseudomonadati</taxon>
        <taxon>Pseudomonadota</taxon>
        <taxon>Alphaproteobacteria</taxon>
        <taxon>Rhodobacterales</taxon>
        <taxon>Roseobacteraceae</taxon>
        <taxon>Thalassovita</taxon>
    </lineage>
</organism>
<keyword evidence="27" id="KW-1185">Reference proteome</keyword>
<dbReference type="GO" id="GO:0005524">
    <property type="term" value="F:ATP binding"/>
    <property type="evidence" value="ECO:0007669"/>
    <property type="project" value="UniProtKB-KW"/>
</dbReference>
<sequence length="116" mass="12804">MTDFLHRLKLRCIWSWAGWLDSWRTEHSFRSWVWANLASAALAFTLPLSPGERALILSLGILVLAMELMNSAIERVVDYISLDQHELAKQAKDAGSAAVAVTAIAAGVAWVVVLWG</sequence>
<feature type="transmembrane region" description="Helical" evidence="24">
    <location>
        <begin position="54"/>
        <end position="73"/>
    </location>
</feature>
<evidence type="ECO:0000256" key="23">
    <source>
        <dbReference type="PIRSR" id="PIRSR600829-4"/>
    </source>
</evidence>
<evidence type="ECO:0000256" key="22">
    <source>
        <dbReference type="PIRSR" id="PIRSR600829-3"/>
    </source>
</evidence>
<comment type="function">
    <text evidence="24">Catalyzes the ATP-dependent phosphorylation of sn-l,2-diacylglycerol (DAG) to phosphatidic acid. Involved in the recycling of diacylglycerol produced as a by-product during membrane-derived oligosaccharide (MDO) biosynthesis.</text>
</comment>
<dbReference type="GO" id="GO:0006654">
    <property type="term" value="P:phosphatidic acid biosynthetic process"/>
    <property type="evidence" value="ECO:0007669"/>
    <property type="project" value="InterPro"/>
</dbReference>
<dbReference type="GO" id="GO:0004143">
    <property type="term" value="F:ATP-dependent diacylglycerol kinase activity"/>
    <property type="evidence" value="ECO:0007669"/>
    <property type="project" value="UniProtKB-EC"/>
</dbReference>
<dbReference type="EMBL" id="CYSB01000005">
    <property type="protein sequence ID" value="CUH62966.1"/>
    <property type="molecule type" value="Genomic_DNA"/>
</dbReference>
<keyword evidence="15 24" id="KW-1133">Transmembrane helix</keyword>
<keyword evidence="13 22" id="KW-0067">ATP-binding</keyword>
<keyword evidence="9 24" id="KW-0812">Transmembrane</keyword>
<feature type="binding site" evidence="22">
    <location>
        <begin position="92"/>
        <end position="93"/>
    </location>
    <ligand>
        <name>ATP</name>
        <dbReference type="ChEBI" id="CHEBI:30616"/>
    </ligand>
</feature>
<dbReference type="CDD" id="cd14264">
    <property type="entry name" value="DAGK_IM"/>
    <property type="match status" value="1"/>
</dbReference>
<evidence type="ECO:0000256" key="14">
    <source>
        <dbReference type="ARBA" id="ARBA00022842"/>
    </source>
</evidence>
<dbReference type="PANTHER" id="PTHR34299">
    <property type="entry name" value="DIACYLGLYCEROL KINASE"/>
    <property type="match status" value="1"/>
</dbReference>
<evidence type="ECO:0000256" key="17">
    <source>
        <dbReference type="ARBA" id="ARBA00023136"/>
    </source>
</evidence>
<dbReference type="AlphaFoldDB" id="A0A0P1GAL0"/>
<dbReference type="GO" id="GO:0005886">
    <property type="term" value="C:plasma membrane"/>
    <property type="evidence" value="ECO:0007669"/>
    <property type="project" value="UniProtKB-SubCell"/>
</dbReference>
<protein>
    <recommendedName>
        <fullName evidence="4 24">Diacylglycerol kinase</fullName>
        <ecNumber evidence="3 24">2.7.1.107</ecNumber>
    </recommendedName>
</protein>